<sequence length="1085" mass="114619">MTSRRDVLKLAAAAAVAAAVEAGTIAGPMLAAYADEVSPGDGRGLFGGVTTLDRTVKQAARQDVQTWTDYVKLSSGPGEHHIVRAELADVYSHQTRALEAFVHITDMQVVDDKSPGRVEWTDRWADLGSTVTDVSTSSAYRPHEMLSTQLVEAMVQGIRGAGRGPMTGRPFSFAVATGDMVDNCQWNETRWYIDLLDGGHQITPVSGAAGSEESVSASWGGFAHEQAYWSPEGDTIGGVDFYRSRYGLPVVPGLLKAARRSFTSTGLGMPWYAVMGNHDGEIQGNYPVDPTVVETVGGNLHDISGFAESGQKAYDSLITSGQVILHDGLNVGTLNLFVDNLQFKPVTADRSRRVLGRKAFALGHWNTSGTPRGHGFTGDGTSAHTYYSRTSPDAPIVYLSLDTVCYDGGANGRLERDQYDWLERQLQANSRVFLDSLYLLPVTNDSATDRLIVVFAHHTLKSINNKDVDNLIDLGNADFWYGDSIEKMLLRFPNVILYVCGHTHKNEVHAHRRGVVSPLGNNVPGTGGFYEIATASHIDWPIQSRLIEITAGRGTIGINTTIVDIAAPLDHQGDLGSPTALAALARELAANDPTERPGGSNTLTNPDGELGRRGVAADRNAQLILPAPFPLPVPDEWGSSVALTANTGQTLDVFGTRTDDTMARAHAAGSGAWEQFTAIAGVKARALAAETSTAGGLELYAVDATTYGGVYRLVQSGGVWSQVGLANVNARAITAVRDATGRMQLFIATAGGDVWQCGQQSPGGTVFTGWSGGFGLAGQFVTQVAAVRNADGRVALFATTSRGQLMHRAVQASGAWGAWTLFAVPSDHGAELRFNKVAATIQPDGRVALFAVDHDWRVWRNYDFPAGSAKFAAWKQVDGGRMTQVAARLEPSTGRLRLFGVDNSGKLWTQAQTAVNTDAWTGWASSWAPGALRPDVPGFSGLANPSGQVVMPNVLGVSESVARGALAAANLVVGSLTRQVDPAAAGTVIAQSPVAPGAVVNEGAAENLVVSLGGSAVPNLLYMTLNAAIGATTGAGLSFSQGAPVVTSDATKADLVLKQSPAAGTVVKPGTVVYFNLGKFVADDR</sequence>
<organism evidence="4 5">
    <name type="scientific">Dactylosporangium vinaceum</name>
    <dbReference type="NCBI Taxonomy" id="53362"/>
    <lineage>
        <taxon>Bacteria</taxon>
        <taxon>Bacillati</taxon>
        <taxon>Actinomycetota</taxon>
        <taxon>Actinomycetes</taxon>
        <taxon>Micromonosporales</taxon>
        <taxon>Micromonosporaceae</taxon>
        <taxon>Dactylosporangium</taxon>
    </lineage>
</organism>
<dbReference type="CDD" id="cd06577">
    <property type="entry name" value="PASTA_pknB"/>
    <property type="match status" value="2"/>
</dbReference>
<dbReference type="Proteomes" id="UP001589608">
    <property type="component" value="Unassembled WGS sequence"/>
</dbReference>
<dbReference type="PROSITE" id="PS51318">
    <property type="entry name" value="TAT"/>
    <property type="match status" value="1"/>
</dbReference>
<dbReference type="InterPro" id="IPR006311">
    <property type="entry name" value="TAT_signal"/>
</dbReference>
<feature type="region of interest" description="Disordered" evidence="1">
    <location>
        <begin position="590"/>
        <end position="610"/>
    </location>
</feature>
<reference evidence="4 5" key="1">
    <citation type="submission" date="2024-09" db="EMBL/GenBank/DDBJ databases">
        <authorList>
            <person name="Sun Q."/>
            <person name="Mori K."/>
        </authorList>
    </citation>
    <scope>NUCLEOTIDE SEQUENCE [LARGE SCALE GENOMIC DNA]</scope>
    <source>
        <strain evidence="4 5">JCM 3307</strain>
    </source>
</reference>
<keyword evidence="2" id="KW-0732">Signal</keyword>
<dbReference type="SUPFAM" id="SSF56300">
    <property type="entry name" value="Metallo-dependent phosphatases"/>
    <property type="match status" value="1"/>
</dbReference>
<name>A0ABV5MLJ6_9ACTN</name>
<feature type="signal peptide" evidence="2">
    <location>
        <begin position="1"/>
        <end position="22"/>
    </location>
</feature>
<dbReference type="Pfam" id="PF03793">
    <property type="entry name" value="PASTA"/>
    <property type="match status" value="2"/>
</dbReference>
<feature type="domain" description="PASTA" evidence="3">
    <location>
        <begin position="1014"/>
        <end position="1079"/>
    </location>
</feature>
<dbReference type="Gene3D" id="3.30.10.20">
    <property type="match status" value="2"/>
</dbReference>
<keyword evidence="5" id="KW-1185">Reference proteome</keyword>
<dbReference type="InterPro" id="IPR019546">
    <property type="entry name" value="TAT_signal_bac_arc"/>
</dbReference>
<dbReference type="InterPro" id="IPR058502">
    <property type="entry name" value="PLL-like_beta-prop"/>
</dbReference>
<dbReference type="PANTHER" id="PTHR43143">
    <property type="entry name" value="METALLOPHOSPHOESTERASE, CALCINEURIN SUPERFAMILY"/>
    <property type="match status" value="1"/>
</dbReference>
<protein>
    <submittedName>
        <fullName evidence="4">TIGR03767 family metallophosphoesterase</fullName>
    </submittedName>
</protein>
<proteinExistence type="predicted"/>
<dbReference type="RefSeq" id="WP_380030786.1">
    <property type="nucleotide sequence ID" value="NZ_JBHMCA010000069.1"/>
</dbReference>
<evidence type="ECO:0000313" key="5">
    <source>
        <dbReference type="Proteomes" id="UP001589608"/>
    </source>
</evidence>
<evidence type="ECO:0000313" key="4">
    <source>
        <dbReference type="EMBL" id="MFB9449734.1"/>
    </source>
</evidence>
<dbReference type="InterPro" id="IPR029052">
    <property type="entry name" value="Metallo-depent_PP-like"/>
</dbReference>
<accession>A0ABV5MLJ6</accession>
<gene>
    <name evidence="4" type="ORF">ACFFTR_42215</name>
</gene>
<dbReference type="SMART" id="SM00740">
    <property type="entry name" value="PASTA"/>
    <property type="match status" value="2"/>
</dbReference>
<feature type="domain" description="PASTA" evidence="3">
    <location>
        <begin position="944"/>
        <end position="1012"/>
    </location>
</feature>
<dbReference type="InterPro" id="IPR022506">
    <property type="entry name" value="Metallophosphoesterase_PPA1498"/>
</dbReference>
<evidence type="ECO:0000259" key="3">
    <source>
        <dbReference type="PROSITE" id="PS51178"/>
    </source>
</evidence>
<dbReference type="NCBIfam" id="TIGR03767">
    <property type="entry name" value="P_acnes_RR"/>
    <property type="match status" value="1"/>
</dbReference>
<dbReference type="PROSITE" id="PS51178">
    <property type="entry name" value="PASTA"/>
    <property type="match status" value="2"/>
</dbReference>
<evidence type="ECO:0000256" key="2">
    <source>
        <dbReference type="SAM" id="SignalP"/>
    </source>
</evidence>
<dbReference type="InterPro" id="IPR051918">
    <property type="entry name" value="STPP_CPPED1"/>
</dbReference>
<feature type="chain" id="PRO_5047459284" evidence="2">
    <location>
        <begin position="23"/>
        <end position="1085"/>
    </location>
</feature>
<dbReference type="PANTHER" id="PTHR43143:SF1">
    <property type="entry name" value="SERINE_THREONINE-PROTEIN PHOSPHATASE CPPED1"/>
    <property type="match status" value="1"/>
</dbReference>
<dbReference type="EMBL" id="JBHMCA010000069">
    <property type="protein sequence ID" value="MFB9449734.1"/>
    <property type="molecule type" value="Genomic_DNA"/>
</dbReference>
<dbReference type="SUPFAM" id="SSF89372">
    <property type="entry name" value="Fucose-specific lectin"/>
    <property type="match status" value="2"/>
</dbReference>
<comment type="caution">
    <text evidence="4">The sequence shown here is derived from an EMBL/GenBank/DDBJ whole genome shotgun (WGS) entry which is preliminary data.</text>
</comment>
<dbReference type="NCBIfam" id="TIGR01409">
    <property type="entry name" value="TAT_signal_seq"/>
    <property type="match status" value="1"/>
</dbReference>
<dbReference type="InterPro" id="IPR005543">
    <property type="entry name" value="PASTA_dom"/>
</dbReference>
<dbReference type="Gene3D" id="3.60.21.10">
    <property type="match status" value="1"/>
</dbReference>
<dbReference type="Pfam" id="PF26607">
    <property type="entry name" value="DUF8189"/>
    <property type="match status" value="1"/>
</dbReference>
<evidence type="ECO:0000256" key="1">
    <source>
        <dbReference type="SAM" id="MobiDB-lite"/>
    </source>
</evidence>